<dbReference type="Proteomes" id="UP001307889">
    <property type="component" value="Chromosome 10"/>
</dbReference>
<feature type="compositionally biased region" description="Polar residues" evidence="1">
    <location>
        <begin position="22"/>
        <end position="33"/>
    </location>
</feature>
<feature type="compositionally biased region" description="Basic and acidic residues" evidence="1">
    <location>
        <begin position="34"/>
        <end position="64"/>
    </location>
</feature>
<gene>
    <name evidence="2" type="ORF">NTJ_11765</name>
</gene>
<organism evidence="2 3">
    <name type="scientific">Nesidiocoris tenuis</name>
    <dbReference type="NCBI Taxonomy" id="355587"/>
    <lineage>
        <taxon>Eukaryota</taxon>
        <taxon>Metazoa</taxon>
        <taxon>Ecdysozoa</taxon>
        <taxon>Arthropoda</taxon>
        <taxon>Hexapoda</taxon>
        <taxon>Insecta</taxon>
        <taxon>Pterygota</taxon>
        <taxon>Neoptera</taxon>
        <taxon>Paraneoptera</taxon>
        <taxon>Hemiptera</taxon>
        <taxon>Heteroptera</taxon>
        <taxon>Panheteroptera</taxon>
        <taxon>Cimicomorpha</taxon>
        <taxon>Miridae</taxon>
        <taxon>Dicyphina</taxon>
        <taxon>Nesidiocoris</taxon>
    </lineage>
</organism>
<proteinExistence type="predicted"/>
<evidence type="ECO:0000256" key="1">
    <source>
        <dbReference type="SAM" id="MobiDB-lite"/>
    </source>
</evidence>
<accession>A0ABN7B3G4</accession>
<dbReference type="EMBL" id="AP028918">
    <property type="protein sequence ID" value="BES98950.1"/>
    <property type="molecule type" value="Genomic_DNA"/>
</dbReference>
<evidence type="ECO:0000313" key="2">
    <source>
        <dbReference type="EMBL" id="BES98950.1"/>
    </source>
</evidence>
<protein>
    <submittedName>
        <fullName evidence="2">Uncharacterized protein</fullName>
    </submittedName>
</protein>
<sequence>MDLIEILWKQDVDMGVSLDGWEQNNQTETATSKVKTDDLDGDCRNETADKDEGFDAESDTKNPENDQWAGRKYTIDLETGEYILKEDQSSTSSADFDEDEPPSSLLPVPETDFSLEEALGLVGLNDGLEELLERAEGGEDDGKDLLDDAAVNELEAATNQLQQELDIIAGMIQAPPSFHPRPYQRKDAKLQSQDSRLKVHVSALESLDSTLQIHDLTWKIHDSRPWIHDSEVWIFELRGKSRDCRGTTQDSRGETSADPRLDCVESRIETADSWLEIEDS</sequence>
<name>A0ABN7B3G4_9HEMI</name>
<keyword evidence="3" id="KW-1185">Reference proteome</keyword>
<feature type="region of interest" description="Disordered" evidence="1">
    <location>
        <begin position="19"/>
        <end position="105"/>
    </location>
</feature>
<evidence type="ECO:0000313" key="3">
    <source>
        <dbReference type="Proteomes" id="UP001307889"/>
    </source>
</evidence>
<reference evidence="2 3" key="1">
    <citation type="submission" date="2023-09" db="EMBL/GenBank/DDBJ databases">
        <title>Nesidiocoris tenuis whole genome shotgun sequence.</title>
        <authorList>
            <person name="Shibata T."/>
            <person name="Shimoda M."/>
            <person name="Kobayashi T."/>
            <person name="Uehara T."/>
        </authorList>
    </citation>
    <scope>NUCLEOTIDE SEQUENCE [LARGE SCALE GENOMIC DNA]</scope>
    <source>
        <strain evidence="2 3">Japan</strain>
    </source>
</reference>
<feature type="region of interest" description="Disordered" evidence="1">
    <location>
        <begin position="243"/>
        <end position="262"/>
    </location>
</feature>